<dbReference type="Proteomes" id="UP000503336">
    <property type="component" value="Chromosome"/>
</dbReference>
<feature type="signal peptide" evidence="1">
    <location>
        <begin position="1"/>
        <end position="21"/>
    </location>
</feature>
<dbReference type="InterPro" id="IPR019088">
    <property type="entry name" value="CHP02186-rel_TM"/>
</dbReference>
<keyword evidence="1" id="KW-0732">Signal</keyword>
<reference evidence="2 3" key="1">
    <citation type="submission" date="2020-02" db="EMBL/GenBank/DDBJ databases">
        <title>complete genome sequence of Rhodobacteraceae bacterium.</title>
        <authorList>
            <person name="Park J."/>
            <person name="Kim Y.-S."/>
            <person name="Kim K.-H."/>
        </authorList>
    </citation>
    <scope>NUCLEOTIDE SEQUENCE [LARGE SCALE GENOMIC DNA]</scope>
    <source>
        <strain evidence="2 3">RR4-56</strain>
    </source>
</reference>
<dbReference type="RefSeq" id="WP_165101652.1">
    <property type="nucleotide sequence ID" value="NZ_CP049056.1"/>
</dbReference>
<feature type="chain" id="PRO_5029854803" description="TIGR02186 family protein" evidence="1">
    <location>
        <begin position="22"/>
        <end position="261"/>
    </location>
</feature>
<dbReference type="Pfam" id="PF09608">
    <property type="entry name" value="Alph_Pro_TM"/>
    <property type="match status" value="1"/>
</dbReference>
<dbReference type="AlphaFoldDB" id="A0A7M3T5A1"/>
<name>A0A7M3T5A1_9RHOB</name>
<proteinExistence type="predicted"/>
<organism evidence="2 3">
    <name type="scientific">Pikeienuella piscinae</name>
    <dbReference type="NCBI Taxonomy" id="2748098"/>
    <lineage>
        <taxon>Bacteria</taxon>
        <taxon>Pseudomonadati</taxon>
        <taxon>Pseudomonadota</taxon>
        <taxon>Alphaproteobacteria</taxon>
        <taxon>Rhodobacterales</taxon>
        <taxon>Paracoccaceae</taxon>
        <taxon>Pikeienuella</taxon>
    </lineage>
</organism>
<accession>A0A7M3T5A1</accession>
<protein>
    <recommendedName>
        <fullName evidence="4">TIGR02186 family protein</fullName>
    </recommendedName>
</protein>
<evidence type="ECO:0000313" key="3">
    <source>
        <dbReference type="Proteomes" id="UP000503336"/>
    </source>
</evidence>
<dbReference type="KEGG" id="hdh:G5B40_18100"/>
<dbReference type="EMBL" id="CP049056">
    <property type="protein sequence ID" value="QIE57182.1"/>
    <property type="molecule type" value="Genomic_DNA"/>
</dbReference>
<keyword evidence="3" id="KW-1185">Reference proteome</keyword>
<gene>
    <name evidence="2" type="ORF">G5B40_18100</name>
</gene>
<evidence type="ECO:0000256" key="1">
    <source>
        <dbReference type="SAM" id="SignalP"/>
    </source>
</evidence>
<evidence type="ECO:0008006" key="4">
    <source>
        <dbReference type="Google" id="ProtNLM"/>
    </source>
</evidence>
<evidence type="ECO:0000313" key="2">
    <source>
        <dbReference type="EMBL" id="QIE57182.1"/>
    </source>
</evidence>
<sequence length="261" mass="29154">MIRLRHLLAILVATVCSAASAEQSPNERVIAALSQNAVGITADFTGSEIFVFGAIGRDRFPDARDDNLNVIVTVSGPKERVTIRKKSRELGIWINTQSVEIDEAPSFYAVATTGPLDEILSDTDDLRYRISVDRAVRLVGEAGNVDRPEDFREAVIRLNRASGVYFENIGDIEMIERTLFNTHFELPSNIVEGDYVARVYLLRNRAVVDMFATAIEVRKVGIERWIYSLAHERAEIYGLLSILVALLAGWGASEAFRLLRR</sequence>